<dbReference type="OrthoDB" id="8451554at2"/>
<dbReference type="InterPro" id="IPR012899">
    <property type="entry name" value="LTXXQ"/>
</dbReference>
<dbReference type="Proteomes" id="UP000309061">
    <property type="component" value="Chromosome"/>
</dbReference>
<proteinExistence type="predicted"/>
<sequence length="163" mass="17829">MLTPALSPSLAIAAPPPPPPAGLEQPGEHHKFSDEDRAAFTEARIAALKAGLKLTPAQDKNWPAVETAIRDLAKARAARFAEWRDKAQDHEGHHNLIEGLQRHAKALEAHAGELTKLADAAKPLYDSLDDSQKRRFAVLLHAIGKPHGEHWGHHEHEGPEGHE</sequence>
<name>A0A6B8KKE4_9HYPH</name>
<dbReference type="EMBL" id="CP046052">
    <property type="protein sequence ID" value="QGM48059.1"/>
    <property type="molecule type" value="Genomic_DNA"/>
</dbReference>
<gene>
    <name evidence="2" type="ORF">H2LOC_012170</name>
</gene>
<keyword evidence="3" id="KW-1185">Reference proteome</keyword>
<dbReference type="Pfam" id="PF07813">
    <property type="entry name" value="LTXXQ"/>
    <property type="match status" value="1"/>
</dbReference>
<reference evidence="2 3" key="1">
    <citation type="submission" date="2019-11" db="EMBL/GenBank/DDBJ databases">
        <title>The genome sequence of Methylocystis heyeri.</title>
        <authorList>
            <person name="Oshkin I.Y."/>
            <person name="Miroshnikov K."/>
            <person name="Dedysh S.N."/>
        </authorList>
    </citation>
    <scope>NUCLEOTIDE SEQUENCE [LARGE SCALE GENOMIC DNA]</scope>
    <source>
        <strain evidence="2 3">H2</strain>
    </source>
</reference>
<protein>
    <recommendedName>
        <fullName evidence="4">LTXXQ motif family protein</fullName>
    </recommendedName>
</protein>
<evidence type="ECO:0000256" key="1">
    <source>
        <dbReference type="SAM" id="MobiDB-lite"/>
    </source>
</evidence>
<accession>A0A6B8KKE4</accession>
<dbReference type="KEGG" id="mhey:H2LOC_012170"/>
<evidence type="ECO:0000313" key="3">
    <source>
        <dbReference type="Proteomes" id="UP000309061"/>
    </source>
</evidence>
<evidence type="ECO:0008006" key="4">
    <source>
        <dbReference type="Google" id="ProtNLM"/>
    </source>
</evidence>
<organism evidence="2 3">
    <name type="scientific">Methylocystis heyeri</name>
    <dbReference type="NCBI Taxonomy" id="391905"/>
    <lineage>
        <taxon>Bacteria</taxon>
        <taxon>Pseudomonadati</taxon>
        <taxon>Pseudomonadota</taxon>
        <taxon>Alphaproteobacteria</taxon>
        <taxon>Hyphomicrobiales</taxon>
        <taxon>Methylocystaceae</taxon>
        <taxon>Methylocystis</taxon>
    </lineage>
</organism>
<dbReference type="AlphaFoldDB" id="A0A6B8KKE4"/>
<feature type="compositionally biased region" description="Low complexity" evidence="1">
    <location>
        <begin position="1"/>
        <end position="13"/>
    </location>
</feature>
<dbReference type="GO" id="GO:0042597">
    <property type="term" value="C:periplasmic space"/>
    <property type="evidence" value="ECO:0007669"/>
    <property type="project" value="InterPro"/>
</dbReference>
<feature type="compositionally biased region" description="Basic and acidic residues" evidence="1">
    <location>
        <begin position="26"/>
        <end position="36"/>
    </location>
</feature>
<feature type="region of interest" description="Disordered" evidence="1">
    <location>
        <begin position="1"/>
        <end position="36"/>
    </location>
</feature>
<evidence type="ECO:0000313" key="2">
    <source>
        <dbReference type="EMBL" id="QGM48059.1"/>
    </source>
</evidence>